<dbReference type="Pfam" id="PF14076">
    <property type="entry name" value="DUF4258"/>
    <property type="match status" value="1"/>
</dbReference>
<proteinExistence type="predicted"/>
<evidence type="ECO:0008006" key="3">
    <source>
        <dbReference type="Google" id="ProtNLM"/>
    </source>
</evidence>
<accession>A0A174YW51</accession>
<dbReference type="AlphaFoldDB" id="A0A174YW51"/>
<organism evidence="1 2">
    <name type="scientific">Lachnospira eligens</name>
    <dbReference type="NCBI Taxonomy" id="39485"/>
    <lineage>
        <taxon>Bacteria</taxon>
        <taxon>Bacillati</taxon>
        <taxon>Bacillota</taxon>
        <taxon>Clostridia</taxon>
        <taxon>Lachnospirales</taxon>
        <taxon>Lachnospiraceae</taxon>
        <taxon>Lachnospira</taxon>
    </lineage>
</organism>
<dbReference type="OrthoDB" id="964236at2"/>
<protein>
    <recommendedName>
        <fullName evidence="3">DUF4258 domain-containing protein</fullName>
    </recommendedName>
</protein>
<evidence type="ECO:0000313" key="2">
    <source>
        <dbReference type="Proteomes" id="UP000095621"/>
    </source>
</evidence>
<sequence length="103" mass="12099">MDIGKIREACTLRKIKWSVHVAARMAERDIKRNDVINCIMKGEIIEYYTNDYPYPSCLIFGFTLRNRVIHVVLGYDGDNVYIVTAYYPNTDKFEADLKTRKEQ</sequence>
<dbReference type="EMBL" id="CZBU01000009">
    <property type="protein sequence ID" value="CUQ79384.1"/>
    <property type="molecule type" value="Genomic_DNA"/>
</dbReference>
<evidence type="ECO:0000313" key="1">
    <source>
        <dbReference type="EMBL" id="CUQ79384.1"/>
    </source>
</evidence>
<reference evidence="1 2" key="1">
    <citation type="submission" date="2015-09" db="EMBL/GenBank/DDBJ databases">
        <authorList>
            <consortium name="Pathogen Informatics"/>
        </authorList>
    </citation>
    <scope>NUCLEOTIDE SEQUENCE [LARGE SCALE GENOMIC DNA]</scope>
    <source>
        <strain evidence="1 2">2789STDY5834875</strain>
    </source>
</reference>
<dbReference type="Proteomes" id="UP000095621">
    <property type="component" value="Unassembled WGS sequence"/>
</dbReference>
<gene>
    <name evidence="1" type="ORF">ERS852490_03051</name>
</gene>
<name>A0A174YW51_9FIRM</name>
<dbReference type="RefSeq" id="WP_022098730.1">
    <property type="nucleotide sequence ID" value="NZ_CZBU01000009.1"/>
</dbReference>
<dbReference type="InterPro" id="IPR025354">
    <property type="entry name" value="DUF4258"/>
</dbReference>